<feature type="region of interest" description="Disordered" evidence="1">
    <location>
        <begin position="1"/>
        <end position="28"/>
    </location>
</feature>
<keyword evidence="2" id="KW-0812">Transmembrane</keyword>
<comment type="caution">
    <text evidence="3">The sequence shown here is derived from an EMBL/GenBank/DDBJ whole genome shotgun (WGS) entry which is preliminary data.</text>
</comment>
<reference evidence="3" key="1">
    <citation type="submission" date="2023-06" db="EMBL/GenBank/DDBJ databases">
        <title>Survivors Of The Sea: Transcriptome response of Skeletonema marinoi to long-term dormancy.</title>
        <authorList>
            <person name="Pinder M.I.M."/>
            <person name="Kourtchenko O."/>
            <person name="Robertson E.K."/>
            <person name="Larsson T."/>
            <person name="Maumus F."/>
            <person name="Osuna-Cruz C.M."/>
            <person name="Vancaester E."/>
            <person name="Stenow R."/>
            <person name="Vandepoele K."/>
            <person name="Ploug H."/>
            <person name="Bruchert V."/>
            <person name="Godhe A."/>
            <person name="Topel M."/>
        </authorList>
    </citation>
    <scope>NUCLEOTIDE SEQUENCE</scope>
    <source>
        <strain evidence="3">R05AC</strain>
    </source>
</reference>
<proteinExistence type="predicted"/>
<dbReference type="AlphaFoldDB" id="A0AAD8XWN6"/>
<dbReference type="EMBL" id="JATAAI010000035">
    <property type="protein sequence ID" value="KAK1735053.1"/>
    <property type="molecule type" value="Genomic_DNA"/>
</dbReference>
<protein>
    <submittedName>
        <fullName evidence="3">Uncharacterized protein</fullName>
    </submittedName>
</protein>
<keyword evidence="2" id="KW-0472">Membrane</keyword>
<keyword evidence="2" id="KW-1133">Transmembrane helix</keyword>
<evidence type="ECO:0000313" key="4">
    <source>
        <dbReference type="Proteomes" id="UP001224775"/>
    </source>
</evidence>
<evidence type="ECO:0000313" key="3">
    <source>
        <dbReference type="EMBL" id="KAK1735053.1"/>
    </source>
</evidence>
<keyword evidence="4" id="KW-1185">Reference proteome</keyword>
<sequence length="72" mass="7701">MMEDSSLPDIETAGGAEAQQLEQRQKPSRKYATITVGVALGALIAIGVVIGTSSPMEGLRWRSSCIPNARRE</sequence>
<feature type="transmembrane region" description="Helical" evidence="2">
    <location>
        <begin position="31"/>
        <end position="51"/>
    </location>
</feature>
<name>A0AAD8XWN6_9STRA</name>
<evidence type="ECO:0000256" key="1">
    <source>
        <dbReference type="SAM" id="MobiDB-lite"/>
    </source>
</evidence>
<accession>A0AAD8XWN6</accession>
<evidence type="ECO:0000256" key="2">
    <source>
        <dbReference type="SAM" id="Phobius"/>
    </source>
</evidence>
<dbReference type="Proteomes" id="UP001224775">
    <property type="component" value="Unassembled WGS sequence"/>
</dbReference>
<gene>
    <name evidence="3" type="ORF">QTG54_014119</name>
</gene>
<organism evidence="3 4">
    <name type="scientific">Skeletonema marinoi</name>
    <dbReference type="NCBI Taxonomy" id="267567"/>
    <lineage>
        <taxon>Eukaryota</taxon>
        <taxon>Sar</taxon>
        <taxon>Stramenopiles</taxon>
        <taxon>Ochrophyta</taxon>
        <taxon>Bacillariophyta</taxon>
        <taxon>Coscinodiscophyceae</taxon>
        <taxon>Thalassiosirophycidae</taxon>
        <taxon>Thalassiosirales</taxon>
        <taxon>Skeletonemataceae</taxon>
        <taxon>Skeletonema</taxon>
        <taxon>Skeletonema marinoi-dohrnii complex</taxon>
    </lineage>
</organism>